<evidence type="ECO:0000259" key="9">
    <source>
        <dbReference type="PROSITE" id="PS50048"/>
    </source>
</evidence>
<feature type="region of interest" description="Disordered" evidence="8">
    <location>
        <begin position="1"/>
        <end position="24"/>
    </location>
</feature>
<evidence type="ECO:0000256" key="7">
    <source>
        <dbReference type="ARBA" id="ARBA00023242"/>
    </source>
</evidence>
<dbReference type="Proteomes" id="UP000006514">
    <property type="component" value="Unassembled WGS sequence"/>
</dbReference>
<dbReference type="GO" id="GO:0045944">
    <property type="term" value="P:positive regulation of transcription by RNA polymerase II"/>
    <property type="evidence" value="ECO:0007669"/>
    <property type="project" value="TreeGrafter"/>
</dbReference>
<feature type="compositionally biased region" description="Low complexity" evidence="8">
    <location>
        <begin position="124"/>
        <end position="133"/>
    </location>
</feature>
<dbReference type="PROSITE" id="PS00463">
    <property type="entry name" value="ZN2_CY6_FUNGAL_1"/>
    <property type="match status" value="1"/>
</dbReference>
<dbReference type="InParanoid" id="J0DAH9"/>
<sequence length="313" mass="32748">MSMASHDQSQIQQPTGAGANSGAGAKRNKYCRRVCAECSRRHCKCDGTQPTCAPCTTAKLNCEWPEKKRGPKLGDEVVELRGRVAHLESLVRYLLQAQHGHQQQQLSIAIPLTPASSGPPSPFPSSAESSPHPGTLGLPQTFAAQGQHGETLAVPSPQYAYQRHHVRTPSAMSSGSEGSFHFDLLGVPADARRHARTPSGASSSSEGGFQYDLYAASQSSSPSVPTFHLEPVPAPVWGPAPYAAGPPAAGHPNVMHAGTVTEPGRSGGQGMFNTWGGALQAGDAGLGLHVAERGSGWENVADDMDMGEATMDG</sequence>
<evidence type="ECO:0000256" key="2">
    <source>
        <dbReference type="ARBA" id="ARBA00022723"/>
    </source>
</evidence>
<dbReference type="PANTHER" id="PTHR47782:SF12">
    <property type="entry name" value="ZN(II)2CYS6 TRANSCRIPTION FACTOR (EUROFUNG)"/>
    <property type="match status" value="1"/>
</dbReference>
<evidence type="ECO:0000256" key="4">
    <source>
        <dbReference type="ARBA" id="ARBA00023015"/>
    </source>
</evidence>
<reference evidence="11" key="1">
    <citation type="journal article" date="2012" name="Science">
        <title>The Paleozoic origin of enzymatic lignin decomposition reconstructed from 31 fungal genomes.</title>
        <authorList>
            <person name="Floudas D."/>
            <person name="Binder M."/>
            <person name="Riley R."/>
            <person name="Barry K."/>
            <person name="Blanchette R.A."/>
            <person name="Henrissat B."/>
            <person name="Martinez A.T."/>
            <person name="Otillar R."/>
            <person name="Spatafora J.W."/>
            <person name="Yadav J.S."/>
            <person name="Aerts A."/>
            <person name="Benoit I."/>
            <person name="Boyd A."/>
            <person name="Carlson A."/>
            <person name="Copeland A."/>
            <person name="Coutinho P.M."/>
            <person name="de Vries R.P."/>
            <person name="Ferreira P."/>
            <person name="Findley K."/>
            <person name="Foster B."/>
            <person name="Gaskell J."/>
            <person name="Glotzer D."/>
            <person name="Gorecki P."/>
            <person name="Heitman J."/>
            <person name="Hesse C."/>
            <person name="Hori C."/>
            <person name="Igarashi K."/>
            <person name="Jurgens J.A."/>
            <person name="Kallen N."/>
            <person name="Kersten P."/>
            <person name="Kohler A."/>
            <person name="Kuees U."/>
            <person name="Kumar T.K.A."/>
            <person name="Kuo A."/>
            <person name="LaButti K."/>
            <person name="Larrondo L.F."/>
            <person name="Lindquist E."/>
            <person name="Ling A."/>
            <person name="Lombard V."/>
            <person name="Lucas S."/>
            <person name="Lundell T."/>
            <person name="Martin R."/>
            <person name="McLaughlin D.J."/>
            <person name="Morgenstern I."/>
            <person name="Morin E."/>
            <person name="Murat C."/>
            <person name="Nagy L.G."/>
            <person name="Nolan M."/>
            <person name="Ohm R.A."/>
            <person name="Patyshakuliyeva A."/>
            <person name="Rokas A."/>
            <person name="Ruiz-Duenas F.J."/>
            <person name="Sabat G."/>
            <person name="Salamov A."/>
            <person name="Samejima M."/>
            <person name="Schmutz J."/>
            <person name="Slot J.C."/>
            <person name="St John F."/>
            <person name="Stenlid J."/>
            <person name="Sun H."/>
            <person name="Sun S."/>
            <person name="Syed K."/>
            <person name="Tsang A."/>
            <person name="Wiebenga A."/>
            <person name="Young D."/>
            <person name="Pisabarro A."/>
            <person name="Eastwood D.C."/>
            <person name="Martin F."/>
            <person name="Cullen D."/>
            <person name="Grigoriev I.V."/>
            <person name="Hibbett D.S."/>
        </authorList>
    </citation>
    <scope>NUCLEOTIDE SEQUENCE [LARGE SCALE GENOMIC DNA]</scope>
    <source>
        <strain evidence="11">TFB10046</strain>
    </source>
</reference>
<keyword evidence="6" id="KW-0804">Transcription</keyword>
<dbReference type="Gene3D" id="4.10.240.10">
    <property type="entry name" value="Zn(2)-C6 fungal-type DNA-binding domain"/>
    <property type="match status" value="1"/>
</dbReference>
<feature type="region of interest" description="Disordered" evidence="8">
    <location>
        <begin position="111"/>
        <end position="141"/>
    </location>
</feature>
<dbReference type="CDD" id="cd00067">
    <property type="entry name" value="GAL4"/>
    <property type="match status" value="1"/>
</dbReference>
<dbReference type="Pfam" id="PF00172">
    <property type="entry name" value="Zn_clus"/>
    <property type="match status" value="1"/>
</dbReference>
<feature type="domain" description="Zn(2)-C6 fungal-type" evidence="9">
    <location>
        <begin position="34"/>
        <end position="64"/>
    </location>
</feature>
<name>J0DAH9_AURST</name>
<evidence type="ECO:0000313" key="11">
    <source>
        <dbReference type="Proteomes" id="UP000006514"/>
    </source>
</evidence>
<dbReference type="PROSITE" id="PS50048">
    <property type="entry name" value="ZN2_CY6_FUNGAL_2"/>
    <property type="match status" value="1"/>
</dbReference>
<dbReference type="SUPFAM" id="SSF57701">
    <property type="entry name" value="Zn2/Cys6 DNA-binding domain"/>
    <property type="match status" value="1"/>
</dbReference>
<keyword evidence="2" id="KW-0479">Metal-binding</keyword>
<dbReference type="InterPro" id="IPR052202">
    <property type="entry name" value="Yeast_MetPath_Reg"/>
</dbReference>
<keyword evidence="7" id="KW-0539">Nucleus</keyword>
<comment type="subcellular location">
    <subcellularLocation>
        <location evidence="1">Nucleus</location>
    </subcellularLocation>
</comment>
<dbReference type="GO" id="GO:0000981">
    <property type="term" value="F:DNA-binding transcription factor activity, RNA polymerase II-specific"/>
    <property type="evidence" value="ECO:0007669"/>
    <property type="project" value="InterPro"/>
</dbReference>
<organism evidence="10 11">
    <name type="scientific">Auricularia subglabra (strain TFB-10046 / SS5)</name>
    <name type="common">White-rot fungus</name>
    <name type="synonym">Auricularia delicata (strain TFB10046)</name>
    <dbReference type="NCBI Taxonomy" id="717982"/>
    <lineage>
        <taxon>Eukaryota</taxon>
        <taxon>Fungi</taxon>
        <taxon>Dikarya</taxon>
        <taxon>Basidiomycota</taxon>
        <taxon>Agaricomycotina</taxon>
        <taxon>Agaricomycetes</taxon>
        <taxon>Auriculariales</taxon>
        <taxon>Auriculariaceae</taxon>
        <taxon>Auricularia</taxon>
    </lineage>
</organism>
<dbReference type="InterPro" id="IPR036864">
    <property type="entry name" value="Zn2-C6_fun-type_DNA-bd_sf"/>
</dbReference>
<proteinExistence type="predicted"/>
<dbReference type="OrthoDB" id="4937900at2759"/>
<dbReference type="AlphaFoldDB" id="J0DAH9"/>
<evidence type="ECO:0000256" key="5">
    <source>
        <dbReference type="ARBA" id="ARBA00023125"/>
    </source>
</evidence>
<dbReference type="InterPro" id="IPR001138">
    <property type="entry name" value="Zn2Cys6_DnaBD"/>
</dbReference>
<accession>J0DAH9</accession>
<keyword evidence="5" id="KW-0238">DNA-binding</keyword>
<dbReference type="KEGG" id="adl:AURDEDRAFT_147074"/>
<dbReference type="GO" id="GO:0043565">
    <property type="term" value="F:sequence-specific DNA binding"/>
    <property type="evidence" value="ECO:0007669"/>
    <property type="project" value="TreeGrafter"/>
</dbReference>
<evidence type="ECO:0000256" key="6">
    <source>
        <dbReference type="ARBA" id="ARBA00023163"/>
    </source>
</evidence>
<keyword evidence="11" id="KW-1185">Reference proteome</keyword>
<keyword evidence="4" id="KW-0805">Transcription regulation</keyword>
<keyword evidence="3" id="KW-0862">Zinc</keyword>
<dbReference type="SMART" id="SM00066">
    <property type="entry name" value="GAL4"/>
    <property type="match status" value="1"/>
</dbReference>
<evidence type="ECO:0000313" key="10">
    <source>
        <dbReference type="EMBL" id="EJD37230.1"/>
    </source>
</evidence>
<dbReference type="EMBL" id="JH687845">
    <property type="protein sequence ID" value="EJD37230.1"/>
    <property type="molecule type" value="Genomic_DNA"/>
</dbReference>
<feature type="compositionally biased region" description="Polar residues" evidence="8">
    <location>
        <begin position="1"/>
        <end position="15"/>
    </location>
</feature>
<gene>
    <name evidence="10" type="ORF">AURDEDRAFT_147074</name>
</gene>
<protein>
    <recommendedName>
        <fullName evidence="9">Zn(2)-C6 fungal-type domain-containing protein</fullName>
    </recommendedName>
</protein>
<dbReference type="GO" id="GO:0005634">
    <property type="term" value="C:nucleus"/>
    <property type="evidence" value="ECO:0007669"/>
    <property type="project" value="UniProtKB-SubCell"/>
</dbReference>
<evidence type="ECO:0000256" key="1">
    <source>
        <dbReference type="ARBA" id="ARBA00004123"/>
    </source>
</evidence>
<evidence type="ECO:0000256" key="3">
    <source>
        <dbReference type="ARBA" id="ARBA00022833"/>
    </source>
</evidence>
<dbReference type="GO" id="GO:0008270">
    <property type="term" value="F:zinc ion binding"/>
    <property type="evidence" value="ECO:0007669"/>
    <property type="project" value="InterPro"/>
</dbReference>
<dbReference type="PANTHER" id="PTHR47782">
    <property type="entry name" value="ZN(II)2CYS6 TRANSCRIPTION FACTOR (EUROFUNG)-RELATED"/>
    <property type="match status" value="1"/>
</dbReference>
<evidence type="ECO:0000256" key="8">
    <source>
        <dbReference type="SAM" id="MobiDB-lite"/>
    </source>
</evidence>